<dbReference type="EMBL" id="CP015103">
    <property type="protein sequence ID" value="ASJ08970.1"/>
    <property type="molecule type" value="Genomic_DNA"/>
</dbReference>
<evidence type="ECO:0000313" key="1">
    <source>
        <dbReference type="EMBL" id="ASJ08970.1"/>
    </source>
</evidence>
<dbReference type="RefSeq" id="WP_088856207.1">
    <property type="nucleotide sequence ID" value="NZ_CP015103.1"/>
</dbReference>
<accession>A0A2Z2MYA5</accession>
<proteinExistence type="predicted"/>
<keyword evidence="2" id="KW-1185">Reference proteome</keyword>
<sequence>MKRGILLVTCIVVLLLMVGLGYSHLHKPSKHTYNPMAFAPVEVTNILYDNHISDEALEPQLTYWVEGECPNCRILQVEAPLHINNATYLGFFNLTGNSLRLVPANESNVREYLEFFREHGGKAFPCNSTAIGRVGNSTFKVKGGICVVPAVVNVGG</sequence>
<dbReference type="GeneID" id="33317955"/>
<reference evidence="1 2" key="1">
    <citation type="submission" date="2016-04" db="EMBL/GenBank/DDBJ databases">
        <title>Complete genome sequence of Thermococcus siculi type strain RG-20.</title>
        <authorList>
            <person name="Oger P.M."/>
        </authorList>
    </citation>
    <scope>NUCLEOTIDE SEQUENCE [LARGE SCALE GENOMIC DNA]</scope>
    <source>
        <strain evidence="1 2">RG-20</strain>
    </source>
</reference>
<protein>
    <submittedName>
        <fullName evidence="1">Uncharacterized protein</fullName>
    </submittedName>
</protein>
<gene>
    <name evidence="1" type="ORF">A3L11_06915</name>
</gene>
<evidence type="ECO:0000313" key="2">
    <source>
        <dbReference type="Proteomes" id="UP000250125"/>
    </source>
</evidence>
<organism evidence="1 2">
    <name type="scientific">Thermococcus siculi</name>
    <dbReference type="NCBI Taxonomy" id="72803"/>
    <lineage>
        <taxon>Archaea</taxon>
        <taxon>Methanobacteriati</taxon>
        <taxon>Methanobacteriota</taxon>
        <taxon>Thermococci</taxon>
        <taxon>Thermococcales</taxon>
        <taxon>Thermococcaceae</taxon>
        <taxon>Thermococcus</taxon>
    </lineage>
</organism>
<dbReference type="OrthoDB" id="102293at2157"/>
<dbReference type="KEGG" id="tsl:A3L11_06915"/>
<dbReference type="Proteomes" id="UP000250125">
    <property type="component" value="Chromosome"/>
</dbReference>
<name>A0A2Z2MYA5_9EURY</name>
<dbReference type="AlphaFoldDB" id="A0A2Z2MYA5"/>